<name>A0A2N5AJN8_KLEVA</name>
<dbReference type="Proteomes" id="UP000234412">
    <property type="component" value="Unassembled WGS sequence"/>
</dbReference>
<proteinExistence type="predicted"/>
<evidence type="ECO:0000313" key="3">
    <source>
        <dbReference type="Proteomes" id="UP000234412"/>
    </source>
</evidence>
<evidence type="ECO:0000313" key="2">
    <source>
        <dbReference type="EMBL" id="PLP47251.1"/>
    </source>
</evidence>
<reference evidence="3 4" key="1">
    <citation type="submission" date="2017-11" db="EMBL/GenBank/DDBJ databases">
        <authorList>
            <person name="Han C.G."/>
        </authorList>
    </citation>
    <scope>NUCLEOTIDE SEQUENCE [LARGE SCALE GENOMIC DNA]</scope>
    <source>
        <strain evidence="2 4">A5</strain>
        <strain evidence="1 3">A8</strain>
    </source>
</reference>
<dbReference type="EMBL" id="PICB01000261">
    <property type="protein sequence ID" value="PLP47251.1"/>
    <property type="molecule type" value="Genomic_DNA"/>
</dbReference>
<organism evidence="2 4">
    <name type="scientific">Klebsiella variicola</name>
    <dbReference type="NCBI Taxonomy" id="244366"/>
    <lineage>
        <taxon>Bacteria</taxon>
        <taxon>Pseudomonadati</taxon>
        <taxon>Pseudomonadota</taxon>
        <taxon>Gammaproteobacteria</taxon>
        <taxon>Enterobacterales</taxon>
        <taxon>Enterobacteriaceae</taxon>
        <taxon>Klebsiella/Raoultella group</taxon>
        <taxon>Klebsiella</taxon>
        <taxon>Klebsiella pneumoniae complex</taxon>
    </lineage>
</organism>
<evidence type="ECO:0000313" key="4">
    <source>
        <dbReference type="Proteomes" id="UP000234473"/>
    </source>
</evidence>
<sequence length="76" mass="9017">MKRLHRTRVGEERRYGFACSVFCSFRRRRGVYACWLKINSSMARIIKKAFQNIRFSKKLTFAVVDSKGFSKSVQYL</sequence>
<evidence type="ECO:0000313" key="1">
    <source>
        <dbReference type="EMBL" id="PLM92351.1"/>
    </source>
</evidence>
<comment type="caution">
    <text evidence="2">The sequence shown here is derived from an EMBL/GenBank/DDBJ whole genome shotgun (WGS) entry which is preliminary data.</text>
</comment>
<protein>
    <submittedName>
        <fullName evidence="2">Uncharacterized protein</fullName>
    </submittedName>
</protein>
<gene>
    <name evidence="2" type="ORF">CWM98_07400</name>
    <name evidence="1" type="ORF">CWN47_22480</name>
</gene>
<dbReference type="Proteomes" id="UP000234473">
    <property type="component" value="Unassembled WGS sequence"/>
</dbReference>
<reference evidence="3 4" key="2">
    <citation type="submission" date="2018-01" db="EMBL/GenBank/DDBJ databases">
        <title>Genomic study of Klebsiella pneumoniae.</title>
        <authorList>
            <person name="Yang Y."/>
            <person name="Bicalho R."/>
        </authorList>
    </citation>
    <scope>NUCLEOTIDE SEQUENCE [LARGE SCALE GENOMIC DNA]</scope>
    <source>
        <strain evidence="2 4">A5</strain>
        <strain evidence="1 3">A8</strain>
    </source>
</reference>
<dbReference type="AlphaFoldDB" id="A0A2N5AJN8"/>
<accession>A0A2N5AJN8</accession>
<dbReference type="EMBL" id="PIDP01000956">
    <property type="protein sequence ID" value="PLM92351.1"/>
    <property type="molecule type" value="Genomic_DNA"/>
</dbReference>